<dbReference type="GO" id="GO:0005975">
    <property type="term" value="P:carbohydrate metabolic process"/>
    <property type="evidence" value="ECO:0007669"/>
    <property type="project" value="InterPro"/>
</dbReference>
<evidence type="ECO:0000256" key="11">
    <source>
        <dbReference type="ARBA" id="ARBA00030238"/>
    </source>
</evidence>
<dbReference type="SUPFAM" id="SSF51011">
    <property type="entry name" value="Glycosyl hydrolase domain"/>
    <property type="match status" value="1"/>
</dbReference>
<dbReference type="Proteomes" id="UP000238176">
    <property type="component" value="Unassembled WGS sequence"/>
</dbReference>
<dbReference type="PROSITE" id="PS51257">
    <property type="entry name" value="PROKAR_LIPOPROTEIN"/>
    <property type="match status" value="1"/>
</dbReference>
<dbReference type="Pfam" id="PF03714">
    <property type="entry name" value="PUD"/>
    <property type="match status" value="3"/>
</dbReference>
<proteinExistence type="inferred from homology"/>
<evidence type="ECO:0000256" key="13">
    <source>
        <dbReference type="SAM" id="SignalP"/>
    </source>
</evidence>
<dbReference type="Gene3D" id="2.60.40.1110">
    <property type="match status" value="3"/>
</dbReference>
<dbReference type="Gene3D" id="2.60.40.1130">
    <property type="entry name" value="Rab geranylgeranyltransferase alpha-subunit, insert domain"/>
    <property type="match status" value="1"/>
</dbReference>
<keyword evidence="7" id="KW-0326">Glycosidase</keyword>
<dbReference type="SUPFAM" id="SSF81296">
    <property type="entry name" value="E set domains"/>
    <property type="match status" value="2"/>
</dbReference>
<dbReference type="RefSeq" id="WP_106364339.1">
    <property type="nucleotide sequence ID" value="NZ_PVTJ01000004.1"/>
</dbReference>
<dbReference type="NCBIfam" id="TIGR02103">
    <property type="entry name" value="pullul_strch"/>
    <property type="match status" value="1"/>
</dbReference>
<dbReference type="GO" id="GO:0004556">
    <property type="term" value="F:alpha-amylase activity"/>
    <property type="evidence" value="ECO:0007669"/>
    <property type="project" value="UniProtKB-EC"/>
</dbReference>
<comment type="similarity">
    <text evidence="2">Belongs to the glycosyl hydrolase 13 family.</text>
</comment>
<dbReference type="InterPro" id="IPR017853">
    <property type="entry name" value="GH"/>
</dbReference>
<dbReference type="Gene3D" id="3.20.20.80">
    <property type="entry name" value="Glycosidases"/>
    <property type="match status" value="2"/>
</dbReference>
<dbReference type="Pfam" id="PF11852">
    <property type="entry name" value="Pullul_strch_C"/>
    <property type="match status" value="1"/>
</dbReference>
<evidence type="ECO:0000256" key="1">
    <source>
        <dbReference type="ARBA" id="ARBA00000548"/>
    </source>
</evidence>
<dbReference type="InterPro" id="IPR006047">
    <property type="entry name" value="GH13_cat_dom"/>
</dbReference>
<dbReference type="InterPro" id="IPR040671">
    <property type="entry name" value="Pullulanase_N2"/>
</dbReference>
<evidence type="ECO:0000256" key="7">
    <source>
        <dbReference type="ARBA" id="ARBA00023295"/>
    </source>
</evidence>
<dbReference type="Pfam" id="PF02922">
    <property type="entry name" value="CBM_48"/>
    <property type="match status" value="1"/>
</dbReference>
<feature type="domain" description="Glycosyl hydrolase family 13 catalytic" evidence="14">
    <location>
        <begin position="58"/>
        <end position="513"/>
    </location>
</feature>
<evidence type="ECO:0000256" key="9">
    <source>
        <dbReference type="ARBA" id="ARBA00024062"/>
    </source>
</evidence>
<dbReference type="EMBL" id="PVTJ01000004">
    <property type="protein sequence ID" value="PRY59251.1"/>
    <property type="molecule type" value="Genomic_DNA"/>
</dbReference>
<protein>
    <recommendedName>
        <fullName evidence="11">1,4-alpha-D-glucan glucanohydrolase</fullName>
        <ecNumber evidence="3">3.2.1.1</ecNumber>
        <ecNumber evidence="9">3.2.1.41</ecNumber>
    </recommendedName>
    <alternativeName>
        <fullName evidence="10">Alpha-dextrin endo-1,6-alpha-glucosidase</fullName>
    </alternativeName>
    <alternativeName>
        <fullName evidence="12">Pullulan 6-glucanohydrolase</fullName>
    </alternativeName>
</protein>
<dbReference type="EC" id="3.2.1.41" evidence="9"/>
<dbReference type="PANTHER" id="PTHR43002">
    <property type="entry name" value="GLYCOGEN DEBRANCHING ENZYME"/>
    <property type="match status" value="1"/>
</dbReference>
<feature type="chain" id="PRO_5038969009" description="1,4-alpha-D-glucan glucanohydrolase" evidence="13">
    <location>
        <begin position="23"/>
        <end position="1887"/>
    </location>
</feature>
<evidence type="ECO:0000259" key="14">
    <source>
        <dbReference type="SMART" id="SM00642"/>
    </source>
</evidence>
<evidence type="ECO:0000256" key="4">
    <source>
        <dbReference type="ARBA" id="ARBA00022729"/>
    </source>
</evidence>
<dbReference type="InterPro" id="IPR013784">
    <property type="entry name" value="Carb-bd-like_fold"/>
</dbReference>
<dbReference type="CDD" id="cd11341">
    <property type="entry name" value="AmyAc_Pullulanase_LD-like"/>
    <property type="match status" value="1"/>
</dbReference>
<dbReference type="InterPro" id="IPR013783">
    <property type="entry name" value="Ig-like_fold"/>
</dbReference>
<keyword evidence="4 13" id="KW-0732">Signal</keyword>
<evidence type="ECO:0000313" key="15">
    <source>
        <dbReference type="EMBL" id="PRY59251.1"/>
    </source>
</evidence>
<evidence type="ECO:0000256" key="5">
    <source>
        <dbReference type="ARBA" id="ARBA00022801"/>
    </source>
</evidence>
<gene>
    <name evidence="15" type="ORF">B0I28_104412</name>
</gene>
<dbReference type="InterPro" id="IPR011839">
    <property type="entry name" value="Pullul_strch"/>
</dbReference>
<sequence>MPRTARTAAGVLGAALVLTACTGPGDPPDDGSWTDEPADSQLAALAQAPTDEAEQFYFVMTDRFADGDPSNNSGGIDGGATETGYDPTKRMFYQGGDLAGVEQRLDYIEGLGTTAIWLTPVVVNQPVQVSETWTGAGYHGYWGTDFTAVDPHLGDDAELQSLIAAAHERGIEIYLDVVVNHTADVIEYAEDANGYVPTEDSPYTDAEGRPFDDANYATSGEFPTVTTEGAPYTPELEAGEEDLKAPDWLNDPTMYHNRGDSTYTGESSTYGDFSGLDDLWTERPEVVDGWIDVYADWIADSGVDGFRLDTAKHVNLEFWPQFMAGIRDAAEAEGIDFFAFGEVYSGDPNYTSTYVRQGDLDAVLDFGFHGAATGFATGAAGAEGLAAVYESDALFTSEGTDALSTPTFVSNHDIGRVGRTIVETTDEATWTQRAILAQQLMFLTRGQPVVYYGDEQGFTGSGGDDYSRQTMFASQVDEYLDDELIGTDNTHADDNFDTGHPIYQAIAELGQLRKDHPALANGAQVTRSSEGGVFSFSRIGADGVEYVVAVSNSTEAQTVDVATYSDAFSPVYGDGSIEAADGAAAVTVPPLSAVVFRADDAVSTGDAPAVSLAVAPESATTAYVTAEVAGDPLARVAFAASVDGGEWTYVGTSPGPDHRVAYDLQGLQGDQSVEFKAVAVDRSGRSASAKATTAVATPDQASGSLTWANVHYNGDPEQWGLYVWGDVAEESSTVWPDSNPFSGTDSYGSFAPVKLADDANEVGFLVIDEDGDKDYPGDRAFDPSEHPEIWLDAGTGDIAYSLAEANGYVTVHAPARAPEDSGADWGLHLWGDALAEGVETAWDAPRPPDGTDEWGRYWQVPVDDVDAQMGLIVHDGDTKLYGSDVLLTPAALGETWVTATGAHDTRAAADGKAVVHYQRPAGDYDGWTLHTWEGAADPTDWNAGLQPAYTDSFGAVYEVDLAEDAEALSYILHDGDEKDLPTDQRLVFAEYGQEVWITAATEGYVRPAGASTGRGKDLDLTKEQAIWLDADTIALDTASSGGAVTDGKVFELLASANGSIAVEDGAITGDFETIPLTPKGGLTEAQRRAWPAYWGYRAFDVGAADGDAIREALRGQLVAVERDHAGTAWYATGVQTAGAVDDVYAAALDADLGVTWKGRKPRLALWAPTARSVALELYDSPDDTSPELHEMSFSERTGVWSVKGAKGWDRKYYRFAVEVWHPASQRVESYSVTDPYSVSLAADSTHSQIVDLDDADLKPDGWDREDPPAEVDPAAAQVWEVHVRDFSVADASVDEELRGTYAAFAQEDSVSVRHLAELADAGLTYVHLLPTFDIASIPETGQATVGCDLDLMAANSTEQQACVGAVRADDAYNWGYDPLHFNVPEGSYATDADGVQRILEYREMVAALHGLGLRVVNDVVYNHTAAAGADGKSVLDRIVPGYYHRLDADGEVYTSTCCANTAPERPMFGKLVVESAVLWQDAYHVDGFRFDLMGHHPKANLLAVQAALDEDVLLYGEGWDFGEVAGDALFEQATQANMAGTGIGTFNDRLRDAVRGGGPFDADPTVQGFGSGLWTADNDGEATDAELAALLHAQDLVKLGLVGNLADYAFTASDGSATTGAGLDYNGAAAGYTADPAEAVTYVDAHDNEILFDALAYKLGPDTSGEDRARMQVLSLATAVLSQGTGFTTAGSEMLRSKSLDRDSYDSGDWFNAIRWDCTGTEGFGSSSNGFGSGLPPAWTSEAKWPYAEDALASVDAPACEDIALADDRYLELLRIASSTGAFSLGTGGEVAERVSFPLSGTASEAPGVITMRIDMAGLDDAFETVTVVFNASPDAVSQTVADAAGSGARLHPVLEDSADPVFADAGFDDATGAFTVPGRTVAVFVS</sequence>
<evidence type="ECO:0000313" key="16">
    <source>
        <dbReference type="Proteomes" id="UP000238176"/>
    </source>
</evidence>
<dbReference type="Gene3D" id="2.60.40.10">
    <property type="entry name" value="Immunoglobulins"/>
    <property type="match status" value="1"/>
</dbReference>
<dbReference type="CDD" id="cd02860">
    <property type="entry name" value="E_set_Pullulanase"/>
    <property type="match status" value="1"/>
</dbReference>
<evidence type="ECO:0000256" key="3">
    <source>
        <dbReference type="ARBA" id="ARBA00012595"/>
    </source>
</evidence>
<dbReference type="EC" id="3.2.1.1" evidence="3"/>
<name>A0A2T0UMU7_9ACTN</name>
<dbReference type="InterPro" id="IPR005323">
    <property type="entry name" value="CBM41_pullulanase"/>
</dbReference>
<dbReference type="Pfam" id="PF00128">
    <property type="entry name" value="Alpha-amylase"/>
    <property type="match status" value="1"/>
</dbReference>
<evidence type="ECO:0000256" key="10">
    <source>
        <dbReference type="ARBA" id="ARBA00029618"/>
    </source>
</evidence>
<dbReference type="CDD" id="cd10315">
    <property type="entry name" value="CBM41_pullulanase"/>
    <property type="match status" value="3"/>
</dbReference>
<dbReference type="OrthoDB" id="9805159at2"/>
<dbReference type="SUPFAM" id="SSF51445">
    <property type="entry name" value="(Trans)glycosidases"/>
    <property type="match status" value="2"/>
</dbReference>
<keyword evidence="16" id="KW-1185">Reference proteome</keyword>
<evidence type="ECO:0000256" key="6">
    <source>
        <dbReference type="ARBA" id="ARBA00022837"/>
    </source>
</evidence>
<dbReference type="InterPro" id="IPR014756">
    <property type="entry name" value="Ig_E-set"/>
</dbReference>
<comment type="catalytic activity">
    <reaction evidence="1">
        <text>Endohydrolysis of (1-&gt;4)-alpha-D-glucosidic linkages in polysaccharides containing three or more (1-&gt;4)-alpha-linked D-glucose units.</text>
        <dbReference type="EC" id="3.2.1.1"/>
    </reaction>
</comment>
<dbReference type="SMART" id="SM00642">
    <property type="entry name" value="Aamy"/>
    <property type="match status" value="1"/>
</dbReference>
<evidence type="ECO:0000256" key="2">
    <source>
        <dbReference type="ARBA" id="ARBA00008061"/>
    </source>
</evidence>
<dbReference type="InterPro" id="IPR004193">
    <property type="entry name" value="Glyco_hydro_13_N"/>
</dbReference>
<evidence type="ECO:0000256" key="8">
    <source>
        <dbReference type="ARBA" id="ARBA00023965"/>
    </source>
</evidence>
<accession>A0A2T0UMU7</accession>
<dbReference type="GO" id="GO:0051060">
    <property type="term" value="F:pullulanase activity"/>
    <property type="evidence" value="ECO:0007669"/>
    <property type="project" value="UniProtKB-EC"/>
</dbReference>
<reference evidence="15 16" key="1">
    <citation type="submission" date="2018-03" db="EMBL/GenBank/DDBJ databases">
        <title>Genomic Encyclopedia of Type Strains, Phase III (KMG-III): the genomes of soil and plant-associated and newly described type strains.</title>
        <authorList>
            <person name="Whitman W."/>
        </authorList>
    </citation>
    <scope>NUCLEOTIDE SEQUENCE [LARGE SCALE GENOMIC DNA]</scope>
    <source>
        <strain evidence="15 16">CGMCC 4.7067</strain>
    </source>
</reference>
<keyword evidence="6" id="KW-0106">Calcium</keyword>
<dbReference type="GO" id="GO:0030246">
    <property type="term" value="F:carbohydrate binding"/>
    <property type="evidence" value="ECO:0007669"/>
    <property type="project" value="InterPro"/>
</dbReference>
<comment type="catalytic activity">
    <reaction evidence="8">
        <text>Hydrolysis of (1-&gt;6)-alpha-D-glucosidic linkages in pullulan, amylopectin and glycogen, and in the alpha- and beta-limit dextrins of amylopectin and glycogen.</text>
        <dbReference type="EC" id="3.2.1.41"/>
    </reaction>
</comment>
<keyword evidence="5" id="KW-0378">Hydrolase</keyword>
<dbReference type="SUPFAM" id="SSF49452">
    <property type="entry name" value="Starch-binding domain-like"/>
    <property type="match status" value="3"/>
</dbReference>
<dbReference type="InterPro" id="IPR013780">
    <property type="entry name" value="Glyco_hydro_b"/>
</dbReference>
<dbReference type="Gene3D" id="2.60.40.1180">
    <property type="entry name" value="Golgi alpha-mannosidase II"/>
    <property type="match status" value="2"/>
</dbReference>
<organism evidence="15 16">
    <name type="scientific">Glycomyces artemisiae</name>
    <dbReference type="NCBI Taxonomy" id="1076443"/>
    <lineage>
        <taxon>Bacteria</taxon>
        <taxon>Bacillati</taxon>
        <taxon>Actinomycetota</taxon>
        <taxon>Actinomycetes</taxon>
        <taxon>Glycomycetales</taxon>
        <taxon>Glycomycetaceae</taxon>
        <taxon>Glycomyces</taxon>
    </lineage>
</organism>
<dbReference type="CDD" id="cd11339">
    <property type="entry name" value="AmyAc_bac_CMD_like_2"/>
    <property type="match status" value="1"/>
</dbReference>
<dbReference type="InterPro" id="IPR024561">
    <property type="entry name" value="Pullul_strch_C"/>
</dbReference>
<comment type="caution">
    <text evidence="15">The sequence shown here is derived from an EMBL/GenBank/DDBJ whole genome shotgun (WGS) entry which is preliminary data.</text>
</comment>
<dbReference type="Pfam" id="PF17967">
    <property type="entry name" value="Pullulanase_N2"/>
    <property type="match status" value="1"/>
</dbReference>
<feature type="signal peptide" evidence="13">
    <location>
        <begin position="1"/>
        <end position="22"/>
    </location>
</feature>
<evidence type="ECO:0000256" key="12">
    <source>
        <dbReference type="ARBA" id="ARBA00031076"/>
    </source>
</evidence>